<dbReference type="AlphaFoldDB" id="A0A1F5N0Y0"/>
<organism evidence="1 2">
    <name type="scientific">Candidatus Daviesbacteria bacterium RIFCSPLOWO2_02_FULL_38_15</name>
    <dbReference type="NCBI Taxonomy" id="1797794"/>
    <lineage>
        <taxon>Bacteria</taxon>
        <taxon>Candidatus Daviesiibacteriota</taxon>
    </lineage>
</organism>
<comment type="caution">
    <text evidence="1">The sequence shown here is derived from an EMBL/GenBank/DDBJ whole genome shotgun (WGS) entry which is preliminary data.</text>
</comment>
<proteinExistence type="predicted"/>
<protein>
    <submittedName>
        <fullName evidence="1">Uncharacterized protein</fullName>
    </submittedName>
</protein>
<evidence type="ECO:0000313" key="2">
    <source>
        <dbReference type="Proteomes" id="UP000177057"/>
    </source>
</evidence>
<name>A0A1F5N0Y0_9BACT</name>
<dbReference type="EMBL" id="MFDV01000020">
    <property type="protein sequence ID" value="OGE71319.1"/>
    <property type="molecule type" value="Genomic_DNA"/>
</dbReference>
<accession>A0A1F5N0Y0</accession>
<sequence length="75" mass="8351">MLGLALQVMASYGADPDTSILLNEEVSPIYGIVSETREYRSQTTPSLVFNREDCYLLETREPLSTRLHVGSKSSN</sequence>
<reference evidence="1 2" key="1">
    <citation type="journal article" date="2016" name="Nat. Commun.">
        <title>Thousands of microbial genomes shed light on interconnected biogeochemical processes in an aquifer system.</title>
        <authorList>
            <person name="Anantharaman K."/>
            <person name="Brown C.T."/>
            <person name="Hug L.A."/>
            <person name="Sharon I."/>
            <person name="Castelle C.J."/>
            <person name="Probst A.J."/>
            <person name="Thomas B.C."/>
            <person name="Singh A."/>
            <person name="Wilkins M.J."/>
            <person name="Karaoz U."/>
            <person name="Brodie E.L."/>
            <person name="Williams K.H."/>
            <person name="Hubbard S.S."/>
            <person name="Banfield J.F."/>
        </authorList>
    </citation>
    <scope>NUCLEOTIDE SEQUENCE [LARGE SCALE GENOMIC DNA]</scope>
</reference>
<evidence type="ECO:0000313" key="1">
    <source>
        <dbReference type="EMBL" id="OGE71319.1"/>
    </source>
</evidence>
<gene>
    <name evidence="1" type="ORF">A3H40_03755</name>
</gene>
<dbReference type="Proteomes" id="UP000177057">
    <property type="component" value="Unassembled WGS sequence"/>
</dbReference>